<keyword evidence="3" id="KW-1185">Reference proteome</keyword>
<evidence type="ECO:0000256" key="1">
    <source>
        <dbReference type="SAM" id="MobiDB-lite"/>
    </source>
</evidence>
<dbReference type="Proteomes" id="UP000243579">
    <property type="component" value="Unassembled WGS sequence"/>
</dbReference>
<evidence type="ECO:0000313" key="2">
    <source>
        <dbReference type="EMBL" id="OQR96200.1"/>
    </source>
</evidence>
<dbReference type="OrthoDB" id="79214at2759"/>
<dbReference type="EMBL" id="JNBR01000151">
    <property type="protein sequence ID" value="OQR96200.1"/>
    <property type="molecule type" value="Genomic_DNA"/>
</dbReference>
<sequence length="154" mass="18186">MTVHPSFRTVEPYVAPFPALKTEANYHRHHYPVYAFEQPSYAAPTYTYQPQPPEYHHQWPSYTLPVAEPEAKPKATRAKRAKQDTKEYKKEWYAAHRDAQKEKMKAWYEKNKAKRLLQMKAYNSRRLQMQREAKGLNKPKASPSKASLNYILCD</sequence>
<organism evidence="2 3">
    <name type="scientific">Achlya hypogyna</name>
    <name type="common">Oomycete</name>
    <name type="synonym">Protoachlya hypogyna</name>
    <dbReference type="NCBI Taxonomy" id="1202772"/>
    <lineage>
        <taxon>Eukaryota</taxon>
        <taxon>Sar</taxon>
        <taxon>Stramenopiles</taxon>
        <taxon>Oomycota</taxon>
        <taxon>Saprolegniomycetes</taxon>
        <taxon>Saprolegniales</taxon>
        <taxon>Achlyaceae</taxon>
        <taxon>Achlya</taxon>
    </lineage>
</organism>
<name>A0A1V9ZEF1_ACHHY</name>
<evidence type="ECO:0000313" key="3">
    <source>
        <dbReference type="Proteomes" id="UP000243579"/>
    </source>
</evidence>
<dbReference type="AlphaFoldDB" id="A0A1V9ZEF1"/>
<gene>
    <name evidence="2" type="ORF">ACHHYP_16588</name>
</gene>
<proteinExistence type="predicted"/>
<protein>
    <submittedName>
        <fullName evidence="2">Uncharacterized protein</fullName>
    </submittedName>
</protein>
<reference evidence="2 3" key="1">
    <citation type="journal article" date="2014" name="Genome Biol. Evol.">
        <title>The secreted proteins of Achlya hypogyna and Thraustotheca clavata identify the ancestral oomycete secretome and reveal gene acquisitions by horizontal gene transfer.</title>
        <authorList>
            <person name="Misner I."/>
            <person name="Blouin N."/>
            <person name="Leonard G."/>
            <person name="Richards T.A."/>
            <person name="Lane C.E."/>
        </authorList>
    </citation>
    <scope>NUCLEOTIDE SEQUENCE [LARGE SCALE GENOMIC DNA]</scope>
    <source>
        <strain evidence="2 3">ATCC 48635</strain>
    </source>
</reference>
<feature type="region of interest" description="Disordered" evidence="1">
    <location>
        <begin position="68"/>
        <end position="87"/>
    </location>
</feature>
<accession>A0A1V9ZEF1</accession>
<comment type="caution">
    <text evidence="2">The sequence shown here is derived from an EMBL/GenBank/DDBJ whole genome shotgun (WGS) entry which is preliminary data.</text>
</comment>